<keyword evidence="4" id="KW-0677">Repeat</keyword>
<reference evidence="11 12" key="1">
    <citation type="journal article" date="2011" name="Science">
        <title>The ecoresponsive genome of Daphnia pulex.</title>
        <authorList>
            <person name="Colbourne J.K."/>
            <person name="Pfrender M.E."/>
            <person name="Gilbert D."/>
            <person name="Thomas W.K."/>
            <person name="Tucker A."/>
            <person name="Oakley T.H."/>
            <person name="Tokishita S."/>
            <person name="Aerts A."/>
            <person name="Arnold G.J."/>
            <person name="Basu M.K."/>
            <person name="Bauer D.J."/>
            <person name="Caceres C.E."/>
            <person name="Carmel L."/>
            <person name="Casola C."/>
            <person name="Choi J.H."/>
            <person name="Detter J.C."/>
            <person name="Dong Q."/>
            <person name="Dusheyko S."/>
            <person name="Eads B.D."/>
            <person name="Frohlich T."/>
            <person name="Geiler-Samerotte K.A."/>
            <person name="Gerlach D."/>
            <person name="Hatcher P."/>
            <person name="Jogdeo S."/>
            <person name="Krijgsveld J."/>
            <person name="Kriventseva E.V."/>
            <person name="Kultz D."/>
            <person name="Laforsch C."/>
            <person name="Lindquist E."/>
            <person name="Lopez J."/>
            <person name="Manak J.R."/>
            <person name="Muller J."/>
            <person name="Pangilinan J."/>
            <person name="Patwardhan R.P."/>
            <person name="Pitluck S."/>
            <person name="Pritham E.J."/>
            <person name="Rechtsteiner A."/>
            <person name="Rho M."/>
            <person name="Rogozin I.B."/>
            <person name="Sakarya O."/>
            <person name="Salamov A."/>
            <person name="Schaack S."/>
            <person name="Shapiro H."/>
            <person name="Shiga Y."/>
            <person name="Skalitzky C."/>
            <person name="Smith Z."/>
            <person name="Souvorov A."/>
            <person name="Sung W."/>
            <person name="Tang Z."/>
            <person name="Tsuchiya D."/>
            <person name="Tu H."/>
            <person name="Vos H."/>
            <person name="Wang M."/>
            <person name="Wolf Y.I."/>
            <person name="Yamagata H."/>
            <person name="Yamada T."/>
            <person name="Ye Y."/>
            <person name="Shaw J.R."/>
            <person name="Andrews J."/>
            <person name="Crease T.J."/>
            <person name="Tang H."/>
            <person name="Lucas S.M."/>
            <person name="Robertson H.M."/>
            <person name="Bork P."/>
            <person name="Koonin E.V."/>
            <person name="Zdobnov E.M."/>
            <person name="Grigoriev I.V."/>
            <person name="Lynch M."/>
            <person name="Boore J.L."/>
        </authorList>
    </citation>
    <scope>NUCLEOTIDE SEQUENCE [LARGE SCALE GENOMIC DNA]</scope>
</reference>
<dbReference type="SMART" id="SM00408">
    <property type="entry name" value="IGc2"/>
    <property type="match status" value="2"/>
</dbReference>
<feature type="domain" description="Ig-like" evidence="10">
    <location>
        <begin position="20"/>
        <end position="110"/>
    </location>
</feature>
<dbReference type="PANTHER" id="PTHR12231">
    <property type="entry name" value="CTX-RELATED TYPE I TRANSMEMBRANE PROTEIN"/>
    <property type="match status" value="1"/>
</dbReference>
<feature type="region of interest" description="Disordered" evidence="9">
    <location>
        <begin position="105"/>
        <end position="137"/>
    </location>
</feature>
<gene>
    <name evidence="11" type="ORF">DAPPUDRAFT_53743</name>
</gene>
<dbReference type="PANTHER" id="PTHR12231:SF218">
    <property type="entry name" value="MICROFIBRILLAR-ASSOCIATED PROTEIN 3-LIKE"/>
    <property type="match status" value="1"/>
</dbReference>
<keyword evidence="7" id="KW-0325">Glycoprotein</keyword>
<dbReference type="GO" id="GO:0005886">
    <property type="term" value="C:plasma membrane"/>
    <property type="evidence" value="ECO:0007669"/>
    <property type="project" value="UniProtKB-SubCell"/>
</dbReference>
<feature type="domain" description="Ig-like" evidence="10">
    <location>
        <begin position="256"/>
        <end position="300"/>
    </location>
</feature>
<organism evidence="11 12">
    <name type="scientific">Daphnia pulex</name>
    <name type="common">Water flea</name>
    <dbReference type="NCBI Taxonomy" id="6669"/>
    <lineage>
        <taxon>Eukaryota</taxon>
        <taxon>Metazoa</taxon>
        <taxon>Ecdysozoa</taxon>
        <taxon>Arthropoda</taxon>
        <taxon>Crustacea</taxon>
        <taxon>Branchiopoda</taxon>
        <taxon>Diplostraca</taxon>
        <taxon>Cladocera</taxon>
        <taxon>Anomopoda</taxon>
        <taxon>Daphniidae</taxon>
        <taxon>Daphnia</taxon>
    </lineage>
</organism>
<dbReference type="HOGENOM" id="CLU_929292_0_0_1"/>
<dbReference type="AlphaFoldDB" id="E9GRE2"/>
<dbReference type="InParanoid" id="E9GRE2"/>
<evidence type="ECO:0000259" key="10">
    <source>
        <dbReference type="PROSITE" id="PS50835"/>
    </source>
</evidence>
<dbReference type="InterPro" id="IPR013098">
    <property type="entry name" value="Ig_I-set"/>
</dbReference>
<evidence type="ECO:0000256" key="3">
    <source>
        <dbReference type="ARBA" id="ARBA00022729"/>
    </source>
</evidence>
<keyword evidence="8" id="KW-0393">Immunoglobulin domain</keyword>
<dbReference type="Pfam" id="PF07679">
    <property type="entry name" value="I-set"/>
    <property type="match status" value="2"/>
</dbReference>
<dbReference type="InterPro" id="IPR051170">
    <property type="entry name" value="Neural/epithelial_adhesion"/>
</dbReference>
<keyword evidence="5" id="KW-0472">Membrane</keyword>
<protein>
    <recommendedName>
        <fullName evidence="10">Ig-like domain-containing protein</fullName>
    </recommendedName>
</protein>
<evidence type="ECO:0000256" key="6">
    <source>
        <dbReference type="ARBA" id="ARBA00023157"/>
    </source>
</evidence>
<dbReference type="InterPro" id="IPR003598">
    <property type="entry name" value="Ig_sub2"/>
</dbReference>
<dbReference type="PhylomeDB" id="E9GRE2"/>
<evidence type="ECO:0000313" key="12">
    <source>
        <dbReference type="Proteomes" id="UP000000305"/>
    </source>
</evidence>
<dbReference type="InterPro" id="IPR003599">
    <property type="entry name" value="Ig_sub"/>
</dbReference>
<feature type="compositionally biased region" description="Low complexity" evidence="9">
    <location>
        <begin position="116"/>
        <end position="132"/>
    </location>
</feature>
<accession>E9GRE2</accession>
<evidence type="ECO:0000256" key="8">
    <source>
        <dbReference type="ARBA" id="ARBA00023319"/>
    </source>
</evidence>
<dbReference type="Gene3D" id="2.60.40.10">
    <property type="entry name" value="Immunoglobulins"/>
    <property type="match status" value="2"/>
</dbReference>
<dbReference type="EMBL" id="GL732559">
    <property type="protein sequence ID" value="EFX78009.1"/>
    <property type="molecule type" value="Genomic_DNA"/>
</dbReference>
<name>E9GRE2_DAPPU</name>
<keyword evidence="12" id="KW-1185">Reference proteome</keyword>
<dbReference type="FunFam" id="2.60.40.10:FF:001053">
    <property type="entry name" value="Uncharacterized protein, isoform D"/>
    <property type="match status" value="1"/>
</dbReference>
<dbReference type="SUPFAM" id="SSF48726">
    <property type="entry name" value="Immunoglobulin"/>
    <property type="match status" value="3"/>
</dbReference>
<evidence type="ECO:0000313" key="11">
    <source>
        <dbReference type="EMBL" id="EFX78009.1"/>
    </source>
</evidence>
<dbReference type="OrthoDB" id="6070751at2759"/>
<dbReference type="PROSITE" id="PS50835">
    <property type="entry name" value="IG_LIKE"/>
    <property type="match status" value="3"/>
</dbReference>
<feature type="domain" description="Ig-like" evidence="10">
    <location>
        <begin position="135"/>
        <end position="224"/>
    </location>
</feature>
<keyword evidence="6" id="KW-1015">Disulfide bond</keyword>
<sequence>AVGCQCCLVVDGGIRAYVMPFFTHELEERNVSEGGTVSLIARVEAYPAVGVLWHRDGIRLRPCRQYDMRLESDGSVALVVSGVLARRHAGVYTCTVTNEMGQVSSSARVTVKPQRPSASSAADGAGTTSSPAMAPKFVRKPRSTEVVEGDSLVVVCEVIGDPKPEVIWLRDWLNPDYYDDADHFVREGDGPVYKLTIPCVKLDFTGAYSVIARNVHGEAKAVISLQVYAAKVDNKKPLDLRLDTRRHSGTGVLTAPKVVQPLRHLRCCDGDTVTFECRFNGQPEAAGTLQVHWQRGGKVF</sequence>
<dbReference type="STRING" id="6669.E9GRE2"/>
<evidence type="ECO:0000256" key="7">
    <source>
        <dbReference type="ARBA" id="ARBA00023180"/>
    </source>
</evidence>
<dbReference type="Proteomes" id="UP000000305">
    <property type="component" value="Unassembled WGS sequence"/>
</dbReference>
<evidence type="ECO:0000256" key="5">
    <source>
        <dbReference type="ARBA" id="ARBA00023136"/>
    </source>
</evidence>
<feature type="non-terminal residue" evidence="11">
    <location>
        <position position="300"/>
    </location>
</feature>
<dbReference type="eggNOG" id="KOG4475">
    <property type="taxonomic scope" value="Eukaryota"/>
</dbReference>
<dbReference type="SMART" id="SM00409">
    <property type="entry name" value="IG"/>
    <property type="match status" value="2"/>
</dbReference>
<proteinExistence type="predicted"/>
<keyword evidence="2" id="KW-1003">Cell membrane</keyword>
<dbReference type="KEGG" id="dpx:DAPPUDRAFT_53743"/>
<dbReference type="OMA" id="STIAWYH"/>
<evidence type="ECO:0000256" key="1">
    <source>
        <dbReference type="ARBA" id="ARBA00004236"/>
    </source>
</evidence>
<dbReference type="InterPro" id="IPR013783">
    <property type="entry name" value="Ig-like_fold"/>
</dbReference>
<dbReference type="FunFam" id="2.60.40.10:FF:000328">
    <property type="entry name" value="CLUMA_CG000981, isoform A"/>
    <property type="match status" value="1"/>
</dbReference>
<evidence type="ECO:0000256" key="2">
    <source>
        <dbReference type="ARBA" id="ARBA00022475"/>
    </source>
</evidence>
<dbReference type="InterPro" id="IPR007110">
    <property type="entry name" value="Ig-like_dom"/>
</dbReference>
<evidence type="ECO:0000256" key="9">
    <source>
        <dbReference type="SAM" id="MobiDB-lite"/>
    </source>
</evidence>
<evidence type="ECO:0000256" key="4">
    <source>
        <dbReference type="ARBA" id="ARBA00022737"/>
    </source>
</evidence>
<dbReference type="InterPro" id="IPR036179">
    <property type="entry name" value="Ig-like_dom_sf"/>
</dbReference>
<comment type="subcellular location">
    <subcellularLocation>
        <location evidence="1">Cell membrane</location>
    </subcellularLocation>
</comment>
<keyword evidence="3" id="KW-0732">Signal</keyword>